<proteinExistence type="predicted"/>
<evidence type="ECO:0008006" key="3">
    <source>
        <dbReference type="Google" id="ProtNLM"/>
    </source>
</evidence>
<evidence type="ECO:0000313" key="2">
    <source>
        <dbReference type="Proteomes" id="UP001162480"/>
    </source>
</evidence>
<evidence type="ECO:0000313" key="1">
    <source>
        <dbReference type="EMBL" id="CAI9735502.1"/>
    </source>
</evidence>
<name>A0AA36FFB1_OCTVU</name>
<gene>
    <name evidence="1" type="ORF">OCTVUL_1B000426</name>
</gene>
<protein>
    <recommendedName>
        <fullName evidence="3">FLYWCH-type domain-containing protein</fullName>
    </recommendedName>
</protein>
<accession>A0AA36FFB1</accession>
<dbReference type="Proteomes" id="UP001162480">
    <property type="component" value="Chromosome 17"/>
</dbReference>
<dbReference type="AlphaFoldDB" id="A0AA36FFB1"/>
<reference evidence="1" key="1">
    <citation type="submission" date="2023-08" db="EMBL/GenBank/DDBJ databases">
        <authorList>
            <person name="Alioto T."/>
            <person name="Alioto T."/>
            <person name="Gomez Garrido J."/>
        </authorList>
    </citation>
    <scope>NUCLEOTIDE SEQUENCE</scope>
</reference>
<organism evidence="1 2">
    <name type="scientific">Octopus vulgaris</name>
    <name type="common">Common octopus</name>
    <dbReference type="NCBI Taxonomy" id="6645"/>
    <lineage>
        <taxon>Eukaryota</taxon>
        <taxon>Metazoa</taxon>
        <taxon>Spiralia</taxon>
        <taxon>Lophotrochozoa</taxon>
        <taxon>Mollusca</taxon>
        <taxon>Cephalopoda</taxon>
        <taxon>Coleoidea</taxon>
        <taxon>Octopodiformes</taxon>
        <taxon>Octopoda</taxon>
        <taxon>Incirrata</taxon>
        <taxon>Octopodidae</taxon>
        <taxon>Octopus</taxon>
    </lineage>
</organism>
<sequence length="109" mass="12170">MESTIHFMKTTLCYNGYYYTKYNSAKSAEDQKCSTHFILSRNHKVMKTSEHNQTGDGEKVHVFQALNKIKEKALTTSEKPAGIISDATSEVPKGSQPLLPTNACITQNI</sequence>
<keyword evidence="2" id="KW-1185">Reference proteome</keyword>
<dbReference type="EMBL" id="OX597830">
    <property type="protein sequence ID" value="CAI9735502.1"/>
    <property type="molecule type" value="Genomic_DNA"/>
</dbReference>